<dbReference type="InterPro" id="IPR017907">
    <property type="entry name" value="Znf_RING_CS"/>
</dbReference>
<reference evidence="4" key="1">
    <citation type="journal article" date="2023" name="Mol. Phylogenet. Evol.">
        <title>Genome-scale phylogeny and comparative genomics of the fungal order Sordariales.</title>
        <authorList>
            <person name="Hensen N."/>
            <person name="Bonometti L."/>
            <person name="Westerberg I."/>
            <person name="Brannstrom I.O."/>
            <person name="Guillou S."/>
            <person name="Cros-Aarteil S."/>
            <person name="Calhoun S."/>
            <person name="Haridas S."/>
            <person name="Kuo A."/>
            <person name="Mondo S."/>
            <person name="Pangilinan J."/>
            <person name="Riley R."/>
            <person name="LaButti K."/>
            <person name="Andreopoulos B."/>
            <person name="Lipzen A."/>
            <person name="Chen C."/>
            <person name="Yan M."/>
            <person name="Daum C."/>
            <person name="Ng V."/>
            <person name="Clum A."/>
            <person name="Steindorff A."/>
            <person name="Ohm R.A."/>
            <person name="Martin F."/>
            <person name="Silar P."/>
            <person name="Natvig D.O."/>
            <person name="Lalanne C."/>
            <person name="Gautier V."/>
            <person name="Ament-Velasquez S.L."/>
            <person name="Kruys A."/>
            <person name="Hutchinson M.I."/>
            <person name="Powell A.J."/>
            <person name="Barry K."/>
            <person name="Miller A.N."/>
            <person name="Grigoriev I.V."/>
            <person name="Debuchy R."/>
            <person name="Gladieux P."/>
            <person name="Hiltunen Thoren M."/>
            <person name="Johannesson H."/>
        </authorList>
    </citation>
    <scope>NUCLEOTIDE SEQUENCE</scope>
    <source>
        <strain evidence="4">CBS 314.62</strain>
    </source>
</reference>
<dbReference type="EMBL" id="JAULSO010000002">
    <property type="protein sequence ID" value="KAK3688652.1"/>
    <property type="molecule type" value="Genomic_DNA"/>
</dbReference>
<organism evidence="4 5">
    <name type="scientific">Podospora appendiculata</name>
    <dbReference type="NCBI Taxonomy" id="314037"/>
    <lineage>
        <taxon>Eukaryota</taxon>
        <taxon>Fungi</taxon>
        <taxon>Dikarya</taxon>
        <taxon>Ascomycota</taxon>
        <taxon>Pezizomycotina</taxon>
        <taxon>Sordariomycetes</taxon>
        <taxon>Sordariomycetidae</taxon>
        <taxon>Sordariales</taxon>
        <taxon>Podosporaceae</taxon>
        <taxon>Podospora</taxon>
    </lineage>
</organism>
<comment type="caution">
    <text evidence="4">The sequence shown here is derived from an EMBL/GenBank/DDBJ whole genome shotgun (WGS) entry which is preliminary data.</text>
</comment>
<dbReference type="GO" id="GO:0008270">
    <property type="term" value="F:zinc ion binding"/>
    <property type="evidence" value="ECO:0007669"/>
    <property type="project" value="UniProtKB-KW"/>
</dbReference>
<dbReference type="AlphaFoldDB" id="A0AAE1CCL4"/>
<protein>
    <recommendedName>
        <fullName evidence="6">RING-type domain-containing protein</fullName>
    </recommendedName>
</protein>
<dbReference type="Gene3D" id="3.30.40.10">
    <property type="entry name" value="Zinc/RING finger domain, C3HC4 (zinc finger)"/>
    <property type="match status" value="1"/>
</dbReference>
<name>A0AAE1CCL4_9PEZI</name>
<evidence type="ECO:0000256" key="1">
    <source>
        <dbReference type="ARBA" id="ARBA00022723"/>
    </source>
</evidence>
<keyword evidence="2" id="KW-0863">Zinc-finger</keyword>
<keyword evidence="1" id="KW-0479">Metal-binding</keyword>
<dbReference type="InterPro" id="IPR013083">
    <property type="entry name" value="Znf_RING/FYVE/PHD"/>
</dbReference>
<sequence length="190" mass="21177">MGGNANNVLRNIIRETVQDGGLAEFNHDLGHTYIECCCCTENWPEGVAMTLFCGHTYCSSCLGTMFRNFAKALDSPPKCCKSYILPKNNESPDHITATVASLLGKDLEAEYWLKLEEWESANETYGSNTLCAKYIPAACINEKIATCPSCSRETCNICKKCRHVSACPDDSDLKEIEVLAREKEWKKCVK</sequence>
<dbReference type="PROSITE" id="PS00518">
    <property type="entry name" value="ZF_RING_1"/>
    <property type="match status" value="1"/>
</dbReference>
<evidence type="ECO:0000313" key="4">
    <source>
        <dbReference type="EMBL" id="KAK3688652.1"/>
    </source>
</evidence>
<keyword evidence="3" id="KW-0862">Zinc</keyword>
<gene>
    <name evidence="4" type="ORF">B0T22DRAFT_479884</name>
</gene>
<evidence type="ECO:0008006" key="6">
    <source>
        <dbReference type="Google" id="ProtNLM"/>
    </source>
</evidence>
<proteinExistence type="predicted"/>
<accession>A0AAE1CCL4</accession>
<keyword evidence="5" id="KW-1185">Reference proteome</keyword>
<dbReference type="SUPFAM" id="SSF57850">
    <property type="entry name" value="RING/U-box"/>
    <property type="match status" value="1"/>
</dbReference>
<evidence type="ECO:0000313" key="5">
    <source>
        <dbReference type="Proteomes" id="UP001270362"/>
    </source>
</evidence>
<evidence type="ECO:0000256" key="2">
    <source>
        <dbReference type="ARBA" id="ARBA00022771"/>
    </source>
</evidence>
<evidence type="ECO:0000256" key="3">
    <source>
        <dbReference type="ARBA" id="ARBA00022833"/>
    </source>
</evidence>
<reference evidence="4" key="2">
    <citation type="submission" date="2023-06" db="EMBL/GenBank/DDBJ databases">
        <authorList>
            <consortium name="Lawrence Berkeley National Laboratory"/>
            <person name="Haridas S."/>
            <person name="Hensen N."/>
            <person name="Bonometti L."/>
            <person name="Westerberg I."/>
            <person name="Brannstrom I.O."/>
            <person name="Guillou S."/>
            <person name="Cros-Aarteil S."/>
            <person name="Calhoun S."/>
            <person name="Kuo A."/>
            <person name="Mondo S."/>
            <person name="Pangilinan J."/>
            <person name="Riley R."/>
            <person name="Labutti K."/>
            <person name="Andreopoulos B."/>
            <person name="Lipzen A."/>
            <person name="Chen C."/>
            <person name="Yanf M."/>
            <person name="Daum C."/>
            <person name="Ng V."/>
            <person name="Clum A."/>
            <person name="Steindorff A."/>
            <person name="Ohm R."/>
            <person name="Martin F."/>
            <person name="Silar P."/>
            <person name="Natvig D."/>
            <person name="Lalanne C."/>
            <person name="Gautier V."/>
            <person name="Ament-Velasquez S.L."/>
            <person name="Kruys A."/>
            <person name="Hutchinson M.I."/>
            <person name="Powell A.J."/>
            <person name="Barry K."/>
            <person name="Miller A.N."/>
            <person name="Grigoriev I.V."/>
            <person name="Debuchy R."/>
            <person name="Gladieux P."/>
            <person name="Thoren M.H."/>
            <person name="Johannesson H."/>
        </authorList>
    </citation>
    <scope>NUCLEOTIDE SEQUENCE</scope>
    <source>
        <strain evidence="4">CBS 314.62</strain>
    </source>
</reference>
<dbReference type="Proteomes" id="UP001270362">
    <property type="component" value="Unassembled WGS sequence"/>
</dbReference>